<dbReference type="InterPro" id="IPR052842">
    <property type="entry name" value="ER_Co-chaperone"/>
</dbReference>
<dbReference type="PRINTS" id="PR00625">
    <property type="entry name" value="JDOMAIN"/>
</dbReference>
<dbReference type="PANTHER" id="PTHR45184:SF1">
    <property type="entry name" value="DNAJ PROTEIN ERDJ3A"/>
    <property type="match status" value="1"/>
</dbReference>
<dbReference type="Pfam" id="PF00085">
    <property type="entry name" value="Thioredoxin"/>
    <property type="match status" value="1"/>
</dbReference>
<evidence type="ECO:0000259" key="2">
    <source>
        <dbReference type="PROSITE" id="PS50076"/>
    </source>
</evidence>
<dbReference type="SMART" id="SM00271">
    <property type="entry name" value="DnaJ"/>
    <property type="match status" value="1"/>
</dbReference>
<feature type="compositionally biased region" description="Low complexity" evidence="1">
    <location>
        <begin position="30"/>
        <end position="42"/>
    </location>
</feature>
<reference evidence="4" key="1">
    <citation type="journal article" date="2015" name="PLoS ONE">
        <title>Comprehensive Evaluation of Toxoplasma gondii VEG and Neospora caninum LIV Genomes with Tachyzoite Stage Transcriptome and Proteome Defines Novel Transcript Features.</title>
        <authorList>
            <person name="Ramaprasad A."/>
            <person name="Mourier T."/>
            <person name="Naeem R."/>
            <person name="Malas T.B."/>
            <person name="Moussa E."/>
            <person name="Panigrahi A."/>
            <person name="Vermont S.J."/>
            <person name="Otto T.D."/>
            <person name="Wastling J."/>
            <person name="Pain A."/>
        </authorList>
    </citation>
    <scope>NUCLEOTIDE SEQUENCE</scope>
    <source>
        <strain evidence="4">Liverpool</strain>
    </source>
</reference>
<name>A0A0F7U8U2_NEOCL</name>
<evidence type="ECO:0000256" key="1">
    <source>
        <dbReference type="SAM" id="MobiDB-lite"/>
    </source>
</evidence>
<organism evidence="4">
    <name type="scientific">Neospora caninum (strain Liverpool)</name>
    <dbReference type="NCBI Taxonomy" id="572307"/>
    <lineage>
        <taxon>Eukaryota</taxon>
        <taxon>Sar</taxon>
        <taxon>Alveolata</taxon>
        <taxon>Apicomplexa</taxon>
        <taxon>Conoidasida</taxon>
        <taxon>Coccidia</taxon>
        <taxon>Eucoccidiorida</taxon>
        <taxon>Eimeriorina</taxon>
        <taxon>Sarcocystidae</taxon>
        <taxon>Neospora</taxon>
    </lineage>
</organism>
<dbReference type="InterPro" id="IPR036249">
    <property type="entry name" value="Thioredoxin-like_sf"/>
</dbReference>
<dbReference type="SUPFAM" id="SSF46565">
    <property type="entry name" value="Chaperone J-domain"/>
    <property type="match status" value="1"/>
</dbReference>
<dbReference type="PANTHER" id="PTHR45184">
    <property type="entry name" value="DNAJ PROTEIN ERDJ3A"/>
    <property type="match status" value="1"/>
</dbReference>
<dbReference type="InterPro" id="IPR036869">
    <property type="entry name" value="J_dom_sf"/>
</dbReference>
<protein>
    <submittedName>
        <fullName evidence="4">Chaperone protein DnaJ</fullName>
    </submittedName>
</protein>
<feature type="domain" description="Thioredoxin" evidence="3">
    <location>
        <begin position="253"/>
        <end position="380"/>
    </location>
</feature>
<proteinExistence type="predicted"/>
<sequence>MTFADASFTDGPSRDGSTGRSVAVLGASVSSRGSGKSRSPPKNVSESVAAPSSNVSSIYGSSLSSLLRVAAVLFTLAFVGNGDTFPAAGERDQNRPSFSSFRSSFAPSLLYAEARASPGKSRDFYRLLGVRRDASTREIDKAYRKLAKQYHPDVNPGNEEKFLDIAKAHEVLSNEEQRKKYDMFGEAGLGEGGGPSPDGSGGVPVDFADLFGGMFGGGAGGPNIKITFGGGDGPTFSGAPEGFGNFFSGGGHSGGFQEAPSNNASLYDAEDDEVTELGPQAVHRLIDGRDFVFFLALYNPRCRPCRQLKDEFVKAAKRMKGIVPFGAVNCSRFGNLSYCQEAQHYPTLLFFPADKHSKRIDYRGERTAAAMVRFLSENLPSTVVVLTDESAETWFSTDPQIPKVVLFTDKRGTPPLFKYLSYQMRSQVAMGVVFKNQKNLLKAFGEGLEYQRTHQPPKPGAKPLPAEIIFPSLLAIDDIDRLTGEWIDVKNHVNQELLTLTLSRLAAKARTASGVSFRELTARRMASGECGKDDSQFCFVLLVPDAMGARQAPKDIFAKLTELSEKLKRDPLKICWVNKDTQPGFTRVFSLPVDQEVVFLAYRPKRKKYEVMTSAPTPSSVESFVNDVVSGGKQLTKKLTQFPQLARKQAKVPGHDEL</sequence>
<dbReference type="InterPro" id="IPR001623">
    <property type="entry name" value="DnaJ_domain"/>
</dbReference>
<dbReference type="EMBL" id="LN714481">
    <property type="protein sequence ID" value="CEL66258.1"/>
    <property type="molecule type" value="Genomic_DNA"/>
</dbReference>
<feature type="region of interest" description="Disordered" evidence="1">
    <location>
        <begin position="1"/>
        <end position="50"/>
    </location>
</feature>
<dbReference type="Pfam" id="PF00226">
    <property type="entry name" value="DnaJ"/>
    <property type="match status" value="1"/>
</dbReference>
<dbReference type="Gene3D" id="1.10.287.110">
    <property type="entry name" value="DnaJ domain"/>
    <property type="match status" value="1"/>
</dbReference>
<dbReference type="InterPro" id="IPR013766">
    <property type="entry name" value="Thioredoxin_domain"/>
</dbReference>
<dbReference type="PROSITE" id="PS51352">
    <property type="entry name" value="THIOREDOXIN_2"/>
    <property type="match status" value="1"/>
</dbReference>
<accession>A0A0F7U8U2</accession>
<gene>
    <name evidence="4" type="ORF">BN1204_020770</name>
</gene>
<evidence type="ECO:0000313" key="4">
    <source>
        <dbReference type="EMBL" id="CEL66258.1"/>
    </source>
</evidence>
<dbReference type="CDD" id="cd06257">
    <property type="entry name" value="DnaJ"/>
    <property type="match status" value="1"/>
</dbReference>
<dbReference type="AlphaFoldDB" id="A0A0F7U8U2"/>
<evidence type="ECO:0000259" key="3">
    <source>
        <dbReference type="PROSITE" id="PS51352"/>
    </source>
</evidence>
<dbReference type="SUPFAM" id="SSF52833">
    <property type="entry name" value="Thioredoxin-like"/>
    <property type="match status" value="2"/>
</dbReference>
<feature type="domain" description="J" evidence="2">
    <location>
        <begin position="123"/>
        <end position="185"/>
    </location>
</feature>
<dbReference type="PROSITE" id="PS50076">
    <property type="entry name" value="DNAJ_2"/>
    <property type="match status" value="1"/>
</dbReference>
<dbReference type="Gene3D" id="3.40.30.10">
    <property type="entry name" value="Glutaredoxin"/>
    <property type="match status" value="1"/>
</dbReference>